<gene>
    <name evidence="1" type="ORF">PACLA_8A073583</name>
</gene>
<keyword evidence="2" id="KW-1185">Reference proteome</keyword>
<dbReference type="Proteomes" id="UP001152795">
    <property type="component" value="Unassembled WGS sequence"/>
</dbReference>
<dbReference type="AlphaFoldDB" id="A0A6S7H5L5"/>
<protein>
    <submittedName>
        <fullName evidence="1">Uncharacterized protein</fullName>
    </submittedName>
</protein>
<dbReference type="Gene3D" id="2.40.70.10">
    <property type="entry name" value="Acid Proteases"/>
    <property type="match status" value="1"/>
</dbReference>
<feature type="non-terminal residue" evidence="1">
    <location>
        <position position="1"/>
    </location>
</feature>
<dbReference type="SUPFAM" id="SSF50630">
    <property type="entry name" value="Acid proteases"/>
    <property type="match status" value="1"/>
</dbReference>
<dbReference type="Pfam" id="PF13975">
    <property type="entry name" value="gag-asp_proteas"/>
    <property type="match status" value="1"/>
</dbReference>
<dbReference type="InterPro" id="IPR021109">
    <property type="entry name" value="Peptidase_aspartic_dom_sf"/>
</dbReference>
<evidence type="ECO:0000313" key="2">
    <source>
        <dbReference type="Proteomes" id="UP001152795"/>
    </source>
</evidence>
<name>A0A6S7H5L5_PARCT</name>
<reference evidence="1" key="1">
    <citation type="submission" date="2020-04" db="EMBL/GenBank/DDBJ databases">
        <authorList>
            <person name="Alioto T."/>
            <person name="Alioto T."/>
            <person name="Gomez Garrido J."/>
        </authorList>
    </citation>
    <scope>NUCLEOTIDE SEQUENCE</scope>
    <source>
        <strain evidence="1">A484AB</strain>
    </source>
</reference>
<sequence length="417" mass="46792">MTEIKQACYDGTGDVDLWLMKMKFYCSTKKFEGKQEAHAIASKLEGAAFLCIARLDDELQDDPKEVKAALRKEFDKESIDHEKAVDELRDLRRKGGETPAQLAWRIEKLMAKAYPEIKSDSKHRDLNLTQLSEELDRLELIYKTTAPKVNLEVNNFKTTGEADEISLRKIIREEVAAALSKENDGSRETEDETKPAKKFITLTGTVVQSGSREFKHEFICDSGAEVSVIPTALAQEHYMKIQPTTRHVEMANGTHAECRGVVQTSVTVGTNNCILSFFVVSGVQNGILGLDSLGKLGVSLNTRKKLATIDGAQPVLQPEVDTPQEILKCCHIRDAESRDIKPFEEIFIWGKLEDKNEKFTRDSYIEESSMGENNPSSQYDPVPEVSVGEQLTTQQRQNLEVLIRKNTQVFDYPGNSG</sequence>
<dbReference type="CDD" id="cd00303">
    <property type="entry name" value="retropepsin_like"/>
    <property type="match status" value="1"/>
</dbReference>
<organism evidence="1 2">
    <name type="scientific">Paramuricea clavata</name>
    <name type="common">Red gorgonian</name>
    <name type="synonym">Violescent sea-whip</name>
    <dbReference type="NCBI Taxonomy" id="317549"/>
    <lineage>
        <taxon>Eukaryota</taxon>
        <taxon>Metazoa</taxon>
        <taxon>Cnidaria</taxon>
        <taxon>Anthozoa</taxon>
        <taxon>Octocorallia</taxon>
        <taxon>Malacalcyonacea</taxon>
        <taxon>Plexauridae</taxon>
        <taxon>Paramuricea</taxon>
    </lineage>
</organism>
<comment type="caution">
    <text evidence="1">The sequence shown here is derived from an EMBL/GenBank/DDBJ whole genome shotgun (WGS) entry which is preliminary data.</text>
</comment>
<accession>A0A6S7H5L5</accession>
<dbReference type="EMBL" id="CACRXK020003973">
    <property type="protein sequence ID" value="CAB4000975.1"/>
    <property type="molecule type" value="Genomic_DNA"/>
</dbReference>
<evidence type="ECO:0000313" key="1">
    <source>
        <dbReference type="EMBL" id="CAB4000975.1"/>
    </source>
</evidence>
<proteinExistence type="predicted"/>